<keyword evidence="3" id="KW-1185">Reference proteome</keyword>
<keyword evidence="1" id="KW-1133">Transmembrane helix</keyword>
<feature type="transmembrane region" description="Helical" evidence="1">
    <location>
        <begin position="16"/>
        <end position="33"/>
    </location>
</feature>
<reference evidence="2" key="3">
    <citation type="submission" date="2025-08" db="UniProtKB">
        <authorList>
            <consortium name="Ensembl"/>
        </authorList>
    </citation>
    <scope>IDENTIFICATION</scope>
</reference>
<reference evidence="2" key="2">
    <citation type="journal article" date="2008" name="Genome Biol.">
        <title>Improved genome assembly and evidence-based global gene model set for the chordate Ciona intestinalis: new insight into intron and operon populations.</title>
        <authorList>
            <person name="Satou Y."/>
            <person name="Mineta K."/>
            <person name="Ogasawara M."/>
            <person name="Sasakura Y."/>
            <person name="Shoguchi E."/>
            <person name="Ueno K."/>
            <person name="Yamada L."/>
            <person name="Matsumoto J."/>
            <person name="Wasserscheid J."/>
            <person name="Dewar K."/>
            <person name="Wiley G.B."/>
            <person name="Macmil S.L."/>
            <person name="Roe B.A."/>
            <person name="Zeller R.W."/>
            <person name="Hastings K.E."/>
            <person name="Lemaire P."/>
            <person name="Lindquist E."/>
            <person name="Endo T."/>
            <person name="Hotta K."/>
            <person name="Inaba K."/>
        </authorList>
    </citation>
    <scope>NUCLEOTIDE SEQUENCE [LARGE SCALE GENOMIC DNA]</scope>
    <source>
        <strain evidence="2">wild type</strain>
    </source>
</reference>
<keyword evidence="1" id="KW-0812">Transmembrane</keyword>
<organism evidence="2 3">
    <name type="scientific">Ciona intestinalis</name>
    <name type="common">Transparent sea squirt</name>
    <name type="synonym">Ascidia intestinalis</name>
    <dbReference type="NCBI Taxonomy" id="7719"/>
    <lineage>
        <taxon>Eukaryota</taxon>
        <taxon>Metazoa</taxon>
        <taxon>Chordata</taxon>
        <taxon>Tunicata</taxon>
        <taxon>Ascidiacea</taxon>
        <taxon>Phlebobranchia</taxon>
        <taxon>Cionidae</taxon>
        <taxon>Ciona</taxon>
    </lineage>
</organism>
<dbReference type="Proteomes" id="UP000008144">
    <property type="component" value="Chromosome 1"/>
</dbReference>
<protein>
    <submittedName>
        <fullName evidence="2">Uncharacterized protein</fullName>
    </submittedName>
</protein>
<dbReference type="HOGENOM" id="CLU_2541871_0_0_1"/>
<evidence type="ECO:0000313" key="3">
    <source>
        <dbReference type="Proteomes" id="UP000008144"/>
    </source>
</evidence>
<name>H2XJX8_CIOIN</name>
<keyword evidence="1" id="KW-0472">Membrane</keyword>
<reference evidence="3" key="1">
    <citation type="journal article" date="2002" name="Science">
        <title>The draft genome of Ciona intestinalis: insights into chordate and vertebrate origins.</title>
        <authorList>
            <person name="Dehal P."/>
            <person name="Satou Y."/>
            <person name="Campbell R.K."/>
            <person name="Chapman J."/>
            <person name="Degnan B."/>
            <person name="De Tomaso A."/>
            <person name="Davidson B."/>
            <person name="Di Gregorio A."/>
            <person name="Gelpke M."/>
            <person name="Goodstein D.M."/>
            <person name="Harafuji N."/>
            <person name="Hastings K.E."/>
            <person name="Ho I."/>
            <person name="Hotta K."/>
            <person name="Huang W."/>
            <person name="Kawashima T."/>
            <person name="Lemaire P."/>
            <person name="Martinez D."/>
            <person name="Meinertzhagen I.A."/>
            <person name="Necula S."/>
            <person name="Nonaka M."/>
            <person name="Putnam N."/>
            <person name="Rash S."/>
            <person name="Saiga H."/>
            <person name="Satake M."/>
            <person name="Terry A."/>
            <person name="Yamada L."/>
            <person name="Wang H.G."/>
            <person name="Awazu S."/>
            <person name="Azumi K."/>
            <person name="Boore J."/>
            <person name="Branno M."/>
            <person name="Chin-Bow S."/>
            <person name="DeSantis R."/>
            <person name="Doyle S."/>
            <person name="Francino P."/>
            <person name="Keys D.N."/>
            <person name="Haga S."/>
            <person name="Hayashi H."/>
            <person name="Hino K."/>
            <person name="Imai K.S."/>
            <person name="Inaba K."/>
            <person name="Kano S."/>
            <person name="Kobayashi K."/>
            <person name="Kobayashi M."/>
            <person name="Lee B.I."/>
            <person name="Makabe K.W."/>
            <person name="Manohar C."/>
            <person name="Matassi G."/>
            <person name="Medina M."/>
            <person name="Mochizuki Y."/>
            <person name="Mount S."/>
            <person name="Morishita T."/>
            <person name="Miura S."/>
            <person name="Nakayama A."/>
            <person name="Nishizaka S."/>
            <person name="Nomoto H."/>
            <person name="Ohta F."/>
            <person name="Oishi K."/>
            <person name="Rigoutsos I."/>
            <person name="Sano M."/>
            <person name="Sasaki A."/>
            <person name="Sasakura Y."/>
            <person name="Shoguchi E."/>
            <person name="Shin-i T."/>
            <person name="Spagnuolo A."/>
            <person name="Stainier D."/>
            <person name="Suzuki M.M."/>
            <person name="Tassy O."/>
            <person name="Takatori N."/>
            <person name="Tokuoka M."/>
            <person name="Yagi K."/>
            <person name="Yoshizaki F."/>
            <person name="Wada S."/>
            <person name="Zhang C."/>
            <person name="Hyatt P.D."/>
            <person name="Larimer F."/>
            <person name="Detter C."/>
            <person name="Doggett N."/>
            <person name="Glavina T."/>
            <person name="Hawkins T."/>
            <person name="Richardson P."/>
            <person name="Lucas S."/>
            <person name="Kohara Y."/>
            <person name="Levine M."/>
            <person name="Satoh N."/>
            <person name="Rokhsar D.S."/>
        </authorList>
    </citation>
    <scope>NUCLEOTIDE SEQUENCE [LARGE SCALE GENOMIC DNA]</scope>
</reference>
<evidence type="ECO:0000313" key="2">
    <source>
        <dbReference type="Ensembl" id="ENSCINP00000029960.1"/>
    </source>
</evidence>
<sequence>MRLCWSRGWIGSDCQSLWESLCSLSALILIYFFRRLLSPRFSPNCVRLSFLKRPLPGSNLISHCLKLFQCKGFRRNYYCYCCS</sequence>
<reference evidence="2" key="4">
    <citation type="submission" date="2025-09" db="UniProtKB">
        <authorList>
            <consortium name="Ensembl"/>
        </authorList>
    </citation>
    <scope>IDENTIFICATION</scope>
</reference>
<dbReference type="InParanoid" id="H2XJX8"/>
<proteinExistence type="predicted"/>
<accession>H2XJX8</accession>
<dbReference type="AlphaFoldDB" id="H2XJX8"/>
<dbReference type="Ensembl" id="ENSCINT00000034520.1">
    <property type="protein sequence ID" value="ENSCINP00000029960.1"/>
    <property type="gene ID" value="ENSCING00000021139.1"/>
</dbReference>
<dbReference type="EMBL" id="EAAA01000360">
    <property type="status" value="NOT_ANNOTATED_CDS"/>
    <property type="molecule type" value="Genomic_DNA"/>
</dbReference>
<evidence type="ECO:0000256" key="1">
    <source>
        <dbReference type="SAM" id="Phobius"/>
    </source>
</evidence>